<dbReference type="EMBL" id="CAXDID020000234">
    <property type="protein sequence ID" value="CAL6061297.1"/>
    <property type="molecule type" value="Genomic_DNA"/>
</dbReference>
<keyword evidence="4" id="KW-1185">Reference proteome</keyword>
<accession>A0AA86NJP9</accession>
<protein>
    <submittedName>
        <fullName evidence="3">Hypothetical_protein</fullName>
    </submittedName>
</protein>
<evidence type="ECO:0000256" key="1">
    <source>
        <dbReference type="SAM" id="MobiDB-lite"/>
    </source>
</evidence>
<dbReference type="Proteomes" id="UP001642409">
    <property type="component" value="Unassembled WGS sequence"/>
</dbReference>
<gene>
    <name evidence="3" type="ORF">HINF_LOCUS49639</name>
    <name evidence="2" type="ORF">HINF_LOCUS8111</name>
</gene>
<comment type="caution">
    <text evidence="2">The sequence shown here is derived from an EMBL/GenBank/DDBJ whole genome shotgun (WGS) entry which is preliminary data.</text>
</comment>
<reference evidence="2" key="1">
    <citation type="submission" date="2023-06" db="EMBL/GenBank/DDBJ databases">
        <authorList>
            <person name="Kurt Z."/>
        </authorList>
    </citation>
    <scope>NUCLEOTIDE SEQUENCE</scope>
</reference>
<proteinExistence type="predicted"/>
<dbReference type="AlphaFoldDB" id="A0AA86NJP9"/>
<organism evidence="2">
    <name type="scientific">Hexamita inflata</name>
    <dbReference type="NCBI Taxonomy" id="28002"/>
    <lineage>
        <taxon>Eukaryota</taxon>
        <taxon>Metamonada</taxon>
        <taxon>Diplomonadida</taxon>
        <taxon>Hexamitidae</taxon>
        <taxon>Hexamitinae</taxon>
        <taxon>Hexamita</taxon>
    </lineage>
</organism>
<evidence type="ECO:0000313" key="4">
    <source>
        <dbReference type="Proteomes" id="UP001642409"/>
    </source>
</evidence>
<reference evidence="3 4" key="2">
    <citation type="submission" date="2024-07" db="EMBL/GenBank/DDBJ databases">
        <authorList>
            <person name="Akdeniz Z."/>
        </authorList>
    </citation>
    <scope>NUCLEOTIDE SEQUENCE [LARGE SCALE GENOMIC DNA]</scope>
</reference>
<evidence type="ECO:0000313" key="2">
    <source>
        <dbReference type="EMBL" id="CAI9920466.1"/>
    </source>
</evidence>
<feature type="region of interest" description="Disordered" evidence="1">
    <location>
        <begin position="53"/>
        <end position="76"/>
    </location>
</feature>
<evidence type="ECO:0000313" key="3">
    <source>
        <dbReference type="EMBL" id="CAL6061297.1"/>
    </source>
</evidence>
<dbReference type="EMBL" id="CATOUU010000200">
    <property type="protein sequence ID" value="CAI9920466.1"/>
    <property type="molecule type" value="Genomic_DNA"/>
</dbReference>
<sequence>MFSSWLSSKFKQLRFVIPARADTSETLFFQRDNHVSPVSLERLEMSETLFQPRSSLTRSFSSERKPTSLEPAAPKFQQGKLPHVLSPLASGSSLQPSKVSCVTKSGTWRRFRVMP</sequence>
<name>A0AA86NJP9_9EUKA</name>